<comment type="similarity">
    <text evidence="2 12">Belongs to the RNA methyltransferase RsmE family.</text>
</comment>
<dbReference type="CDD" id="cd18084">
    <property type="entry name" value="RsmE-like"/>
    <property type="match status" value="1"/>
</dbReference>
<dbReference type="GO" id="GO:0070475">
    <property type="term" value="P:rRNA base methylation"/>
    <property type="evidence" value="ECO:0007669"/>
    <property type="project" value="TreeGrafter"/>
</dbReference>
<evidence type="ECO:0000256" key="8">
    <source>
        <dbReference type="ARBA" id="ARBA00022679"/>
    </source>
</evidence>
<dbReference type="Proteomes" id="UP000431744">
    <property type="component" value="Unassembled WGS sequence"/>
</dbReference>
<keyword evidence="9 12" id="KW-0949">S-adenosyl-L-methionine</keyword>
<dbReference type="Gene3D" id="3.40.1280.10">
    <property type="match status" value="1"/>
</dbReference>
<evidence type="ECO:0000256" key="1">
    <source>
        <dbReference type="ARBA" id="ARBA00004496"/>
    </source>
</evidence>
<evidence type="ECO:0000256" key="10">
    <source>
        <dbReference type="ARBA" id="ARBA00025699"/>
    </source>
</evidence>
<reference evidence="14 15" key="1">
    <citation type="submission" date="2019-09" db="EMBL/GenBank/DDBJ databases">
        <title>Phylogeny of genus Pseudoclavibacter and closely related genus.</title>
        <authorList>
            <person name="Li Y."/>
        </authorList>
    </citation>
    <scope>NUCLEOTIDE SEQUENCE [LARGE SCALE GENOMIC DNA]</scope>
    <source>
        <strain evidence="14 15">EGI 60007</strain>
    </source>
</reference>
<dbReference type="PANTHER" id="PTHR30027">
    <property type="entry name" value="RIBOSOMAL RNA SMALL SUBUNIT METHYLTRANSFERASE E"/>
    <property type="match status" value="1"/>
</dbReference>
<dbReference type="RefSeq" id="WP_158028523.1">
    <property type="nucleotide sequence ID" value="NZ_BMHG01000001.1"/>
</dbReference>
<dbReference type="InterPro" id="IPR006700">
    <property type="entry name" value="RsmE"/>
</dbReference>
<dbReference type="InterPro" id="IPR029026">
    <property type="entry name" value="tRNA_m1G_MTases_N"/>
</dbReference>
<dbReference type="PANTHER" id="PTHR30027:SF3">
    <property type="entry name" value="16S RRNA (URACIL(1498)-N(3))-METHYLTRANSFERASE"/>
    <property type="match status" value="1"/>
</dbReference>
<accession>A0A6H9WG59</accession>
<evidence type="ECO:0000259" key="13">
    <source>
        <dbReference type="Pfam" id="PF04452"/>
    </source>
</evidence>
<evidence type="ECO:0000256" key="3">
    <source>
        <dbReference type="ARBA" id="ARBA00012328"/>
    </source>
</evidence>
<evidence type="ECO:0000256" key="12">
    <source>
        <dbReference type="PIRNR" id="PIRNR015601"/>
    </source>
</evidence>
<keyword evidence="5 12" id="KW-0963">Cytoplasm</keyword>
<dbReference type="OrthoDB" id="9808126at2"/>
<comment type="caution">
    <text evidence="14">The sequence shown here is derived from an EMBL/GenBank/DDBJ whole genome shotgun (WGS) entry which is preliminary data.</text>
</comment>
<proteinExistence type="inferred from homology"/>
<evidence type="ECO:0000256" key="6">
    <source>
        <dbReference type="ARBA" id="ARBA00022552"/>
    </source>
</evidence>
<keyword evidence="15" id="KW-1185">Reference proteome</keyword>
<evidence type="ECO:0000256" key="5">
    <source>
        <dbReference type="ARBA" id="ARBA00022490"/>
    </source>
</evidence>
<dbReference type="SUPFAM" id="SSF75217">
    <property type="entry name" value="alpha/beta knot"/>
    <property type="match status" value="1"/>
</dbReference>
<evidence type="ECO:0000313" key="14">
    <source>
        <dbReference type="EMBL" id="KAB1649939.1"/>
    </source>
</evidence>
<dbReference type="EMBL" id="WBJY01000001">
    <property type="protein sequence ID" value="KAB1649939.1"/>
    <property type="molecule type" value="Genomic_DNA"/>
</dbReference>
<evidence type="ECO:0000313" key="15">
    <source>
        <dbReference type="Proteomes" id="UP000431744"/>
    </source>
</evidence>
<organism evidence="14 15">
    <name type="scientific">Pseudoclavibacter endophyticus</name>
    <dbReference type="NCBI Taxonomy" id="1778590"/>
    <lineage>
        <taxon>Bacteria</taxon>
        <taxon>Bacillati</taxon>
        <taxon>Actinomycetota</taxon>
        <taxon>Actinomycetes</taxon>
        <taxon>Micrococcales</taxon>
        <taxon>Microbacteriaceae</taxon>
        <taxon>Pseudoclavibacter</taxon>
    </lineage>
</organism>
<keyword evidence="8 12" id="KW-0808">Transferase</keyword>
<dbReference type="Pfam" id="PF04452">
    <property type="entry name" value="Methyltrans_RNA"/>
    <property type="match status" value="1"/>
</dbReference>
<feature type="domain" description="Ribosomal RNA small subunit methyltransferase E methyltransferase" evidence="13">
    <location>
        <begin position="77"/>
        <end position="244"/>
    </location>
</feature>
<dbReference type="InterPro" id="IPR046886">
    <property type="entry name" value="RsmE_MTase_dom"/>
</dbReference>
<evidence type="ECO:0000256" key="2">
    <source>
        <dbReference type="ARBA" id="ARBA00005528"/>
    </source>
</evidence>
<comment type="catalytic activity">
    <reaction evidence="11 12">
        <text>uridine(1498) in 16S rRNA + S-adenosyl-L-methionine = N(3)-methyluridine(1498) in 16S rRNA + S-adenosyl-L-homocysteine + H(+)</text>
        <dbReference type="Rhea" id="RHEA:42920"/>
        <dbReference type="Rhea" id="RHEA-COMP:10283"/>
        <dbReference type="Rhea" id="RHEA-COMP:10284"/>
        <dbReference type="ChEBI" id="CHEBI:15378"/>
        <dbReference type="ChEBI" id="CHEBI:57856"/>
        <dbReference type="ChEBI" id="CHEBI:59789"/>
        <dbReference type="ChEBI" id="CHEBI:65315"/>
        <dbReference type="ChEBI" id="CHEBI:74502"/>
        <dbReference type="EC" id="2.1.1.193"/>
    </reaction>
</comment>
<dbReference type="GO" id="GO:0005737">
    <property type="term" value="C:cytoplasm"/>
    <property type="evidence" value="ECO:0007669"/>
    <property type="project" value="UniProtKB-SubCell"/>
</dbReference>
<keyword evidence="7 12" id="KW-0489">Methyltransferase</keyword>
<comment type="function">
    <text evidence="10 12">Specifically methylates the N3 position of the uracil ring of uridine 1498 (m3U1498) in 16S rRNA. Acts on the fully assembled 30S ribosomal subunit.</text>
</comment>
<name>A0A6H9WG59_9MICO</name>
<keyword evidence="6 12" id="KW-0698">rRNA processing</keyword>
<dbReference type="AlphaFoldDB" id="A0A6H9WG59"/>
<sequence>MAWQYLHPDLDERVALGDAVAVTGSEAHHAAVVSRVRRGERIRIASGAGLAVEGLVAAVDRDRVEILVDAVVREPEPRVALWLAQALAKGDRDELAIQAATELGVAGIVPWQAARSVSRWQGDKVRKGLGRWQTVVREAAKQSMRARVPVVAEPVDLAGLAALAADDAMLIVLDPDGDETLPALCAPGSHLDGAERIVLVIGPEGGIEPRELDRLSEAGAIRARLGDTVLRTSTAGPAAIAVVQALIGDWSTAIAPG</sequence>
<dbReference type="NCBIfam" id="NF008693">
    <property type="entry name" value="PRK11713.2-3"/>
    <property type="match status" value="1"/>
</dbReference>
<dbReference type="SUPFAM" id="SSF88697">
    <property type="entry name" value="PUA domain-like"/>
    <property type="match status" value="1"/>
</dbReference>
<dbReference type="GO" id="GO:0070042">
    <property type="term" value="F:rRNA (uridine-N3-)-methyltransferase activity"/>
    <property type="evidence" value="ECO:0007669"/>
    <property type="project" value="TreeGrafter"/>
</dbReference>
<dbReference type="NCBIfam" id="TIGR00046">
    <property type="entry name" value="RsmE family RNA methyltransferase"/>
    <property type="match status" value="1"/>
</dbReference>
<comment type="subcellular location">
    <subcellularLocation>
        <location evidence="1 12">Cytoplasm</location>
    </subcellularLocation>
</comment>
<protein>
    <recommendedName>
        <fullName evidence="4 12">Ribosomal RNA small subunit methyltransferase E</fullName>
        <ecNumber evidence="3 12">2.1.1.193</ecNumber>
    </recommendedName>
</protein>
<evidence type="ECO:0000256" key="7">
    <source>
        <dbReference type="ARBA" id="ARBA00022603"/>
    </source>
</evidence>
<dbReference type="EC" id="2.1.1.193" evidence="3 12"/>
<dbReference type="PIRSF" id="PIRSF015601">
    <property type="entry name" value="MTase_slr0722"/>
    <property type="match status" value="1"/>
</dbReference>
<dbReference type="InterPro" id="IPR015947">
    <property type="entry name" value="PUA-like_sf"/>
</dbReference>
<evidence type="ECO:0000256" key="11">
    <source>
        <dbReference type="ARBA" id="ARBA00047944"/>
    </source>
</evidence>
<evidence type="ECO:0000256" key="9">
    <source>
        <dbReference type="ARBA" id="ARBA00022691"/>
    </source>
</evidence>
<dbReference type="InterPro" id="IPR029028">
    <property type="entry name" value="Alpha/beta_knot_MTases"/>
</dbReference>
<gene>
    <name evidence="14" type="ORF">F8O04_06860</name>
</gene>
<evidence type="ECO:0000256" key="4">
    <source>
        <dbReference type="ARBA" id="ARBA00013673"/>
    </source>
</evidence>